<dbReference type="SUPFAM" id="SSF48726">
    <property type="entry name" value="Immunoglobulin"/>
    <property type="match status" value="2"/>
</dbReference>
<dbReference type="InterPro" id="IPR036179">
    <property type="entry name" value="Ig-like_dom_sf"/>
</dbReference>
<gene>
    <name evidence="4" type="ORF">MAR_020836</name>
</gene>
<accession>A0ABY7E626</accession>
<dbReference type="SUPFAM" id="SSF49265">
    <property type="entry name" value="Fibronectin type III"/>
    <property type="match status" value="1"/>
</dbReference>
<evidence type="ECO:0000313" key="5">
    <source>
        <dbReference type="Proteomes" id="UP001164746"/>
    </source>
</evidence>
<dbReference type="PANTHER" id="PTHR44170:SF6">
    <property type="entry name" value="CONTACTIN"/>
    <property type="match status" value="1"/>
</dbReference>
<keyword evidence="2" id="KW-1133">Transmembrane helix</keyword>
<name>A0ABY7E626_MYAAR</name>
<dbReference type="CDD" id="cd00063">
    <property type="entry name" value="FN3"/>
    <property type="match status" value="1"/>
</dbReference>
<evidence type="ECO:0000313" key="4">
    <source>
        <dbReference type="EMBL" id="WAR05467.1"/>
    </source>
</evidence>
<feature type="transmembrane region" description="Helical" evidence="2">
    <location>
        <begin position="311"/>
        <end position="333"/>
    </location>
</feature>
<dbReference type="PROSITE" id="PS50853">
    <property type="entry name" value="FN3"/>
    <property type="match status" value="1"/>
</dbReference>
<dbReference type="Pfam" id="PF00041">
    <property type="entry name" value="fn3"/>
    <property type="match status" value="1"/>
</dbReference>
<feature type="transmembrane region" description="Helical" evidence="2">
    <location>
        <begin position="345"/>
        <end position="364"/>
    </location>
</feature>
<proteinExistence type="predicted"/>
<feature type="non-terminal residue" evidence="4">
    <location>
        <position position="1"/>
    </location>
</feature>
<keyword evidence="2" id="KW-0472">Membrane</keyword>
<evidence type="ECO:0000256" key="2">
    <source>
        <dbReference type="SAM" id="Phobius"/>
    </source>
</evidence>
<organism evidence="4 5">
    <name type="scientific">Mya arenaria</name>
    <name type="common">Soft-shell clam</name>
    <dbReference type="NCBI Taxonomy" id="6604"/>
    <lineage>
        <taxon>Eukaryota</taxon>
        <taxon>Metazoa</taxon>
        <taxon>Spiralia</taxon>
        <taxon>Lophotrochozoa</taxon>
        <taxon>Mollusca</taxon>
        <taxon>Bivalvia</taxon>
        <taxon>Autobranchia</taxon>
        <taxon>Heteroconchia</taxon>
        <taxon>Euheterodonta</taxon>
        <taxon>Imparidentia</taxon>
        <taxon>Neoheterodontei</taxon>
        <taxon>Myida</taxon>
        <taxon>Myoidea</taxon>
        <taxon>Myidae</taxon>
        <taxon>Mya</taxon>
    </lineage>
</organism>
<dbReference type="SMART" id="SM00060">
    <property type="entry name" value="FN3"/>
    <property type="match status" value="1"/>
</dbReference>
<dbReference type="Proteomes" id="UP001164746">
    <property type="component" value="Chromosome 5"/>
</dbReference>
<dbReference type="InterPro" id="IPR036116">
    <property type="entry name" value="FN3_sf"/>
</dbReference>
<reference evidence="4" key="1">
    <citation type="submission" date="2022-11" db="EMBL/GenBank/DDBJ databases">
        <title>Centuries of genome instability and evolution in soft-shell clam transmissible cancer (bioRxiv).</title>
        <authorList>
            <person name="Hart S.F.M."/>
            <person name="Yonemitsu M.A."/>
            <person name="Giersch R.M."/>
            <person name="Beal B.F."/>
            <person name="Arriagada G."/>
            <person name="Davis B.W."/>
            <person name="Ostrander E.A."/>
            <person name="Goff S.P."/>
            <person name="Metzger M.J."/>
        </authorList>
    </citation>
    <scope>NUCLEOTIDE SEQUENCE</scope>
    <source>
        <strain evidence="4">MELC-2E11</strain>
        <tissue evidence="4">Siphon/mantle</tissue>
    </source>
</reference>
<dbReference type="InterPro" id="IPR003961">
    <property type="entry name" value="FN3_dom"/>
</dbReference>
<keyword evidence="1" id="KW-1015">Disulfide bond</keyword>
<evidence type="ECO:0000259" key="3">
    <source>
        <dbReference type="PROSITE" id="PS50853"/>
    </source>
</evidence>
<evidence type="ECO:0000256" key="1">
    <source>
        <dbReference type="ARBA" id="ARBA00023157"/>
    </source>
</evidence>
<keyword evidence="2" id="KW-0812">Transmembrane</keyword>
<keyword evidence="5" id="KW-1185">Reference proteome</keyword>
<sequence>MKWTSQIVSISSVQKSDDGMYTCTATNQMTPTGSATQTGNHSGTMHLNVQYESIVSDFHVTEHIGTFNVTKAENSNAMFICMVDSNPQSTINIRMDGSPRRPSGENIQLNFTALQHEHAALKYTVFAYPVPHPSQFVWKRCKTTCALLSNLPGKYEIKTTGLSSNLTILDIDTSDYGLYSISVSNGIGKKLVEEIYLKPAGPPDPPTEFHVIEESIGETQAILTWIPGFNNGLSQTFHLSYGTMIELATITQVNISHNELEKSINFTINKLQPEKQYYVELFASNAEGNSMTINATFTTLVHLVNLMGPSAAVIGGSIGGVIFAMLIVGGVILGVMKFRKIDEKMLFLITSTGMLVRFIFFYNIKI</sequence>
<protein>
    <recommendedName>
        <fullName evidence="3">Fibronectin type-III domain-containing protein</fullName>
    </recommendedName>
</protein>
<dbReference type="Gene3D" id="2.60.40.10">
    <property type="entry name" value="Immunoglobulins"/>
    <property type="match status" value="3"/>
</dbReference>
<dbReference type="PANTHER" id="PTHR44170">
    <property type="entry name" value="PROTEIN SIDEKICK"/>
    <property type="match status" value="1"/>
</dbReference>
<dbReference type="EMBL" id="CP111016">
    <property type="protein sequence ID" value="WAR05467.1"/>
    <property type="molecule type" value="Genomic_DNA"/>
</dbReference>
<dbReference type="InterPro" id="IPR013783">
    <property type="entry name" value="Ig-like_fold"/>
</dbReference>
<feature type="domain" description="Fibronectin type-III" evidence="3">
    <location>
        <begin position="205"/>
        <end position="304"/>
    </location>
</feature>